<dbReference type="EMBL" id="MLAW01000047">
    <property type="protein sequence ID" value="OJJ20704.1"/>
    <property type="molecule type" value="Genomic_DNA"/>
</dbReference>
<dbReference type="STRING" id="1925591.BI308_20630"/>
<comment type="similarity">
    <text evidence="1 3">Belongs to the short-chain dehydrogenases/reductases (SDR) family.</text>
</comment>
<dbReference type="GO" id="GO:0016616">
    <property type="term" value="F:oxidoreductase activity, acting on the CH-OH group of donors, NAD or NADP as acceptor"/>
    <property type="evidence" value="ECO:0007669"/>
    <property type="project" value="UniProtKB-ARBA"/>
</dbReference>
<dbReference type="SUPFAM" id="SSF51735">
    <property type="entry name" value="NAD(P)-binding Rossmann-fold domains"/>
    <property type="match status" value="1"/>
</dbReference>
<dbReference type="PANTHER" id="PTHR43115">
    <property type="entry name" value="DEHYDROGENASE/REDUCTASE SDR FAMILY MEMBER 11"/>
    <property type="match status" value="1"/>
</dbReference>
<comment type="caution">
    <text evidence="4">The sequence shown here is derived from an EMBL/GenBank/DDBJ whole genome shotgun (WGS) entry which is preliminary data.</text>
</comment>
<dbReference type="Gene3D" id="3.40.50.720">
    <property type="entry name" value="NAD(P)-binding Rossmann-like Domain"/>
    <property type="match status" value="1"/>
</dbReference>
<evidence type="ECO:0000256" key="3">
    <source>
        <dbReference type="RuleBase" id="RU000363"/>
    </source>
</evidence>
<sequence length="243" mass="26327">METNQKSLVVITGASSGIGEAIARRFAELGHPLLLLARRIEKLEALGLPNTMCRKLDVTDAEAFHVAIEKAEAEYGPVDCLVNNAGVMLLGQIDTQDSAEWHRMFDVNVLGLLNGMQAVLSSMKERGTGTIINMSSIAGKKSFPNHAAYVGTKFAVSAITENVREEVSNSDVRVMAIHPGAVETELLSHTTSQEIIDGYEEWKQAMGGALVADDIARTAVFMYSQPQNVNIRDITITATRQPA</sequence>
<proteinExistence type="inferred from homology"/>
<dbReference type="PRINTS" id="PR00081">
    <property type="entry name" value="GDHRDH"/>
</dbReference>
<gene>
    <name evidence="4" type="ORF">BI308_20630</name>
</gene>
<evidence type="ECO:0000313" key="4">
    <source>
        <dbReference type="EMBL" id="OJJ20704.1"/>
    </source>
</evidence>
<dbReference type="PROSITE" id="PS00061">
    <property type="entry name" value="ADH_SHORT"/>
    <property type="match status" value="1"/>
</dbReference>
<evidence type="ECO:0000313" key="5">
    <source>
        <dbReference type="Proteomes" id="UP000183940"/>
    </source>
</evidence>
<dbReference type="InterPro" id="IPR002347">
    <property type="entry name" value="SDR_fam"/>
</dbReference>
<dbReference type="PRINTS" id="PR00080">
    <property type="entry name" value="SDRFAMILY"/>
</dbReference>
<name>A0A1L9QM06_9CYAN</name>
<protein>
    <submittedName>
        <fullName evidence="4">Oxidoreductase</fullName>
    </submittedName>
</protein>
<evidence type="ECO:0000256" key="2">
    <source>
        <dbReference type="ARBA" id="ARBA00023002"/>
    </source>
</evidence>
<dbReference type="Proteomes" id="UP000183940">
    <property type="component" value="Unassembled WGS sequence"/>
</dbReference>
<dbReference type="PANTHER" id="PTHR43115:SF4">
    <property type="entry name" value="DEHYDROGENASE_REDUCTASE SDR FAMILY MEMBER 11"/>
    <property type="match status" value="1"/>
</dbReference>
<dbReference type="FunFam" id="3.40.50.720:FF:000047">
    <property type="entry name" value="NADP-dependent L-serine/L-allo-threonine dehydrogenase"/>
    <property type="match status" value="1"/>
</dbReference>
<dbReference type="Pfam" id="PF00106">
    <property type="entry name" value="adh_short"/>
    <property type="match status" value="1"/>
</dbReference>
<accession>A0A1L9QM06</accession>
<reference evidence="4" key="1">
    <citation type="submission" date="2016-10" db="EMBL/GenBank/DDBJ databases">
        <title>CRISPR-Cas defence system in Roseofilum reptotaenium: evidence of a bacteriophage-cyanobacterium arms race in the coral black band disease.</title>
        <authorList>
            <person name="Buerger P."/>
            <person name="Wood-Charlson E.M."/>
            <person name="Weynberg K.D."/>
            <person name="Willis B."/>
            <person name="Van Oppen M.J."/>
        </authorList>
    </citation>
    <scope>NUCLEOTIDE SEQUENCE [LARGE SCALE GENOMIC DNA]</scope>
    <source>
        <strain evidence="4">AO1-A</strain>
    </source>
</reference>
<keyword evidence="5" id="KW-1185">Reference proteome</keyword>
<dbReference type="InterPro" id="IPR020904">
    <property type="entry name" value="Sc_DH/Rdtase_CS"/>
</dbReference>
<keyword evidence="2" id="KW-0560">Oxidoreductase</keyword>
<organism evidence="4 5">
    <name type="scientific">Roseofilum reptotaenium AO1-A</name>
    <dbReference type="NCBI Taxonomy" id="1925591"/>
    <lineage>
        <taxon>Bacteria</taxon>
        <taxon>Bacillati</taxon>
        <taxon>Cyanobacteriota</taxon>
        <taxon>Cyanophyceae</taxon>
        <taxon>Desertifilales</taxon>
        <taxon>Desertifilaceae</taxon>
        <taxon>Roseofilum</taxon>
    </lineage>
</organism>
<evidence type="ECO:0000256" key="1">
    <source>
        <dbReference type="ARBA" id="ARBA00006484"/>
    </source>
</evidence>
<dbReference type="AlphaFoldDB" id="A0A1L9QM06"/>
<dbReference type="InterPro" id="IPR036291">
    <property type="entry name" value="NAD(P)-bd_dom_sf"/>
</dbReference>